<keyword evidence="2 5" id="KW-0694">RNA-binding</keyword>
<keyword evidence="1 5" id="KW-0699">rRNA-binding</keyword>
<evidence type="ECO:0000256" key="2">
    <source>
        <dbReference type="ARBA" id="ARBA00022884"/>
    </source>
</evidence>
<dbReference type="Pfam" id="PF01386">
    <property type="entry name" value="Ribosomal_L25p"/>
    <property type="match status" value="1"/>
</dbReference>
<comment type="subunit">
    <text evidence="5">Part of the 50S ribosomal subunit; part of the 5S rRNA/L5/L18/L25 subcomplex. Contacts the 5S rRNA. Binds to the 5S rRNA independently of L5 and L18.</text>
</comment>
<dbReference type="CDD" id="cd00495">
    <property type="entry name" value="Ribosomal_L25_TL5_CTC"/>
    <property type="match status" value="1"/>
</dbReference>
<keyword evidence="3 5" id="KW-0689">Ribosomal protein</keyword>
<keyword evidence="4 5" id="KW-0687">Ribonucleoprotein</keyword>
<sequence length="210" mass="22307">MSDTLTLSKREATGSRQSQKLRDEGHVPAVLYGHKEEALSLSIPYKELRKAISHHAKVVNLSGAASGQAILQEVQWDTFHRYLLHVDLLRVSAGEKVHVTVPLELKGDAAGVNEGGVVEQMVTSIEIEAAPASIPEMLHIDVTNLHLGGSMLAKDIADLPEGATLITSADETVVHCVPPAGAPALDDSVAGGSDEPEVVSKKQDEEESEG</sequence>
<dbReference type="PANTHER" id="PTHR33284">
    <property type="entry name" value="RIBOSOMAL PROTEIN L25/GLN-TRNA SYNTHETASE, ANTI-CODON-BINDING DOMAIN-CONTAINING PROTEIN"/>
    <property type="match status" value="1"/>
</dbReference>
<evidence type="ECO:0000256" key="4">
    <source>
        <dbReference type="ARBA" id="ARBA00023274"/>
    </source>
</evidence>
<evidence type="ECO:0000259" key="8">
    <source>
        <dbReference type="Pfam" id="PF14693"/>
    </source>
</evidence>
<reference evidence="9 10" key="1">
    <citation type="submission" date="2019-02" db="EMBL/GenBank/DDBJ databases">
        <title>Deep-cultivation of Planctomycetes and their phenomic and genomic characterization uncovers novel biology.</title>
        <authorList>
            <person name="Wiegand S."/>
            <person name="Jogler M."/>
            <person name="Boedeker C."/>
            <person name="Pinto D."/>
            <person name="Vollmers J."/>
            <person name="Rivas-Marin E."/>
            <person name="Kohn T."/>
            <person name="Peeters S.H."/>
            <person name="Heuer A."/>
            <person name="Rast P."/>
            <person name="Oberbeckmann S."/>
            <person name="Bunk B."/>
            <person name="Jeske O."/>
            <person name="Meyerdierks A."/>
            <person name="Storesund J.E."/>
            <person name="Kallscheuer N."/>
            <person name="Luecker S."/>
            <person name="Lage O.M."/>
            <person name="Pohl T."/>
            <person name="Merkel B.J."/>
            <person name="Hornburger P."/>
            <person name="Mueller R.-W."/>
            <person name="Bruemmer F."/>
            <person name="Labrenz M."/>
            <person name="Spormann A.M."/>
            <person name="Op Den Camp H."/>
            <person name="Overmann J."/>
            <person name="Amann R."/>
            <person name="Jetten M.S.M."/>
            <person name="Mascher T."/>
            <person name="Medema M.H."/>
            <person name="Devos D.P."/>
            <person name="Kaster A.-K."/>
            <person name="Ovreas L."/>
            <person name="Rohde M."/>
            <person name="Galperin M.Y."/>
            <person name="Jogler C."/>
        </authorList>
    </citation>
    <scope>NUCLEOTIDE SEQUENCE [LARGE SCALE GENOMIC DNA]</scope>
    <source>
        <strain evidence="9 10">Mal64</strain>
    </source>
</reference>
<dbReference type="InterPro" id="IPR020056">
    <property type="entry name" value="Rbsml_bL25/Gln-tRNA_synth_N"/>
</dbReference>
<feature type="domain" description="Large ribosomal subunit protein bL25 L25" evidence="7">
    <location>
        <begin position="5"/>
        <end position="88"/>
    </location>
</feature>
<dbReference type="HAMAP" id="MF_01334">
    <property type="entry name" value="Ribosomal_bL25_CTC"/>
    <property type="match status" value="1"/>
</dbReference>
<dbReference type="PANTHER" id="PTHR33284:SF1">
    <property type="entry name" value="RIBOSOMAL PROTEIN L25_GLN-TRNA SYNTHETASE, ANTI-CODON-BINDING DOMAIN-CONTAINING PROTEIN"/>
    <property type="match status" value="1"/>
</dbReference>
<accession>A0A5C5ZMM0</accession>
<dbReference type="InterPro" id="IPR037121">
    <property type="entry name" value="Ribosomal_bL25_C"/>
</dbReference>
<evidence type="ECO:0000256" key="1">
    <source>
        <dbReference type="ARBA" id="ARBA00022730"/>
    </source>
</evidence>
<dbReference type="Proteomes" id="UP000315440">
    <property type="component" value="Unassembled WGS sequence"/>
</dbReference>
<evidence type="ECO:0000313" key="10">
    <source>
        <dbReference type="Proteomes" id="UP000315440"/>
    </source>
</evidence>
<dbReference type="EMBL" id="SJPQ01000002">
    <property type="protein sequence ID" value="TWT88408.1"/>
    <property type="molecule type" value="Genomic_DNA"/>
</dbReference>
<dbReference type="InterPro" id="IPR011035">
    <property type="entry name" value="Ribosomal_bL25/Gln-tRNA_synth"/>
</dbReference>
<dbReference type="GO" id="GO:0008097">
    <property type="term" value="F:5S rRNA binding"/>
    <property type="evidence" value="ECO:0007669"/>
    <property type="project" value="InterPro"/>
</dbReference>
<dbReference type="AlphaFoldDB" id="A0A5C5ZMM0"/>
<evidence type="ECO:0000256" key="3">
    <source>
        <dbReference type="ARBA" id="ARBA00022980"/>
    </source>
</evidence>
<dbReference type="NCBIfam" id="TIGR00731">
    <property type="entry name" value="bL25_bact_ctc"/>
    <property type="match status" value="1"/>
</dbReference>
<evidence type="ECO:0000256" key="6">
    <source>
        <dbReference type="SAM" id="MobiDB-lite"/>
    </source>
</evidence>
<name>A0A5C5ZMM0_9BACT</name>
<comment type="caution">
    <text evidence="9">The sequence shown here is derived from an EMBL/GenBank/DDBJ whole genome shotgun (WGS) entry which is preliminary data.</text>
</comment>
<dbReference type="SUPFAM" id="SSF50715">
    <property type="entry name" value="Ribosomal protein L25-like"/>
    <property type="match status" value="1"/>
</dbReference>
<dbReference type="InterPro" id="IPR020057">
    <property type="entry name" value="Ribosomal_bL25_b-dom"/>
</dbReference>
<comment type="function">
    <text evidence="5">This is one of the proteins that binds to the 5S RNA in the ribosome where it forms part of the central protuberance.</text>
</comment>
<dbReference type="Gene3D" id="2.40.240.10">
    <property type="entry name" value="Ribosomal Protein L25, Chain P"/>
    <property type="match status" value="1"/>
</dbReference>
<feature type="region of interest" description="Disordered" evidence="6">
    <location>
        <begin position="179"/>
        <end position="210"/>
    </location>
</feature>
<organism evidence="9 10">
    <name type="scientific">Pseudobythopirellula maris</name>
    <dbReference type="NCBI Taxonomy" id="2527991"/>
    <lineage>
        <taxon>Bacteria</taxon>
        <taxon>Pseudomonadati</taxon>
        <taxon>Planctomycetota</taxon>
        <taxon>Planctomycetia</taxon>
        <taxon>Pirellulales</taxon>
        <taxon>Lacipirellulaceae</taxon>
        <taxon>Pseudobythopirellula</taxon>
    </lineage>
</organism>
<feature type="region of interest" description="Disordered" evidence="6">
    <location>
        <begin position="1"/>
        <end position="20"/>
    </location>
</feature>
<dbReference type="GO" id="GO:0003735">
    <property type="term" value="F:structural constituent of ribosome"/>
    <property type="evidence" value="ECO:0007669"/>
    <property type="project" value="InterPro"/>
</dbReference>
<dbReference type="OrthoDB" id="9790002at2"/>
<dbReference type="GO" id="GO:0006412">
    <property type="term" value="P:translation"/>
    <property type="evidence" value="ECO:0007669"/>
    <property type="project" value="UniProtKB-UniRule"/>
</dbReference>
<protein>
    <recommendedName>
        <fullName evidence="5">Large ribosomal subunit protein bL25</fullName>
    </recommendedName>
    <alternativeName>
        <fullName evidence="5">General stress protein CTC</fullName>
    </alternativeName>
</protein>
<dbReference type="Pfam" id="PF14693">
    <property type="entry name" value="Ribosomal_TL5_C"/>
    <property type="match status" value="1"/>
</dbReference>
<evidence type="ECO:0000313" key="9">
    <source>
        <dbReference type="EMBL" id="TWT88408.1"/>
    </source>
</evidence>
<proteinExistence type="inferred from homology"/>
<dbReference type="InterPro" id="IPR020930">
    <property type="entry name" value="Ribosomal_uL5_bac-type"/>
</dbReference>
<comment type="similarity">
    <text evidence="5">Belongs to the bacterial ribosomal protein bL25 family. CTC subfamily.</text>
</comment>
<gene>
    <name evidence="5 9" type="primary">rplY</name>
    <name evidence="5" type="synonym">ctc</name>
    <name evidence="9" type="ORF">Mal64_18890</name>
</gene>
<dbReference type="GO" id="GO:0022625">
    <property type="term" value="C:cytosolic large ribosomal subunit"/>
    <property type="evidence" value="ECO:0007669"/>
    <property type="project" value="TreeGrafter"/>
</dbReference>
<evidence type="ECO:0000259" key="7">
    <source>
        <dbReference type="Pfam" id="PF01386"/>
    </source>
</evidence>
<dbReference type="InterPro" id="IPR029751">
    <property type="entry name" value="Ribosomal_L25_dom"/>
</dbReference>
<evidence type="ECO:0000256" key="5">
    <source>
        <dbReference type="HAMAP-Rule" id="MF_01334"/>
    </source>
</evidence>
<dbReference type="RefSeq" id="WP_146399443.1">
    <property type="nucleotide sequence ID" value="NZ_SJPQ01000002.1"/>
</dbReference>
<dbReference type="InterPro" id="IPR001021">
    <property type="entry name" value="Ribosomal_bL25_long"/>
</dbReference>
<dbReference type="Gene3D" id="2.170.120.20">
    <property type="entry name" value="Ribosomal protein L25, beta domain"/>
    <property type="match status" value="1"/>
</dbReference>
<feature type="domain" description="Large ribosomal subunit protein bL25 beta" evidence="8">
    <location>
        <begin position="96"/>
        <end position="179"/>
    </location>
</feature>
<keyword evidence="10" id="KW-1185">Reference proteome</keyword>